<evidence type="ECO:0000313" key="2">
    <source>
        <dbReference type="Proteomes" id="UP001235341"/>
    </source>
</evidence>
<reference evidence="1 2" key="1">
    <citation type="submission" date="2023-08" db="EMBL/GenBank/DDBJ databases">
        <title>Complete Genome and Methylome dissection of Serratia fonticola NEB369.</title>
        <authorList>
            <person name="Fomenkov A."/>
            <person name="Roberts R.D."/>
        </authorList>
    </citation>
    <scope>NUCLEOTIDE SEQUENCE [LARGE SCALE GENOMIC DNA]</scope>
    <source>
        <strain evidence="1 2">NEB369</strain>
    </source>
</reference>
<gene>
    <name evidence="1" type="ORF">RFB13_19175</name>
</gene>
<protein>
    <recommendedName>
        <fullName evidence="3">Tail spike TSP1/Gp66 N-terminal domain-containing protein</fullName>
    </recommendedName>
</protein>
<dbReference type="EMBL" id="CP133586">
    <property type="protein sequence ID" value="WMT13340.1"/>
    <property type="molecule type" value="Genomic_DNA"/>
</dbReference>
<accession>A0ABY9PJA8</accession>
<evidence type="ECO:0008006" key="3">
    <source>
        <dbReference type="Google" id="ProtNLM"/>
    </source>
</evidence>
<dbReference type="RefSeq" id="WP_309205111.1">
    <property type="nucleotide sequence ID" value="NZ_CP133586.1"/>
</dbReference>
<sequence>MLRNLHLKKIETLFMREIHKMAQRYNTQNPRPSNSMKDLNDNALAYDDFINSDADEAIDRFNKPFPTVRTQVAQRIDELVGASQNAIESAEVATAAANNVLFLSHLYTSVAEAQAAIITGVIPLNALFNVSVPAGATPPRLADQYQNVGGVATLTGQTVVNGEVVDKVTDRVFLLEDVTKYISLVIPQAQANKISGYQFIVTDLSGTTGLLGINDNGGLEIPGVVGNVQSYMANLVSETFSSKISGYQYVWLTADMETAVAAIDDNGYLWLAGMTEPVQTAIANAGGGGAERLIKPDGTGKIALFASEADTTPLWSYYPVSSAEKVTDTGISFIYNQGGTLKSALIPTWPVIGVESIREISSESLEMHWFAGRGQSLEVGGNGGPSTPIVSLLGYALMFSGAGRDRGAGIDGPVTDDTLGALVDLHQTNLRNNCRAAAAETILLKHVSRSSPLPVVATRLDARGGFTYNQLKKGTQPYIDGTTSFDSFCKRAESIGKVPVCKCIGFTHGEADANNASLQFGTYKGYLTQWADDTQADMMARSGQTTKPWLDVNQLGSLTNTTVINGITQRGYTVAIDQWEFTLERAEAIQSVPRWFFNRLFPQDFLHLTATGYRRFGEYQGIAEDWTIYDRINNPTGAKFKPVQPESIVKVNATTFDITFNSPFGKPLQILAVNGITAPNLGCDLQDGSANVVSATQQSDFVFRFVTDVTPEVGDYFRFGCNATDNGVNSYPLVNIFDTTTTVSRYDPSFAMVNPCVISRIAVI</sequence>
<dbReference type="Proteomes" id="UP001235341">
    <property type="component" value="Chromosome"/>
</dbReference>
<organism evidence="1 2">
    <name type="scientific">Serratia fonticola</name>
    <dbReference type="NCBI Taxonomy" id="47917"/>
    <lineage>
        <taxon>Bacteria</taxon>
        <taxon>Pseudomonadati</taxon>
        <taxon>Pseudomonadota</taxon>
        <taxon>Gammaproteobacteria</taxon>
        <taxon>Enterobacterales</taxon>
        <taxon>Yersiniaceae</taxon>
        <taxon>Serratia</taxon>
    </lineage>
</organism>
<evidence type="ECO:0000313" key="1">
    <source>
        <dbReference type="EMBL" id="WMT13340.1"/>
    </source>
</evidence>
<name>A0ABY9PJA8_SERFO</name>
<keyword evidence="2" id="KW-1185">Reference proteome</keyword>
<proteinExistence type="predicted"/>